<evidence type="ECO:0000256" key="1">
    <source>
        <dbReference type="SAM" id="Coils"/>
    </source>
</evidence>
<accession>A0A1C0YT44</accession>
<reference evidence="3 4" key="1">
    <citation type="submission" date="2016-07" db="EMBL/GenBank/DDBJ databases">
        <title>Caryophanon latum genome sequencing.</title>
        <authorList>
            <person name="Verma A."/>
            <person name="Pal Y."/>
            <person name="Krishnamurthi S."/>
        </authorList>
    </citation>
    <scope>NUCLEOTIDE SEQUENCE [LARGE SCALE GENOMIC DNA]</scope>
    <source>
        <strain evidence="3 4">DSM 14151</strain>
    </source>
</reference>
<dbReference type="RefSeq" id="WP_066464927.1">
    <property type="nucleotide sequence ID" value="NZ_MATO01000038.1"/>
</dbReference>
<dbReference type="Gene3D" id="3.40.50.300">
    <property type="entry name" value="P-loop containing nucleotide triphosphate hydrolases"/>
    <property type="match status" value="1"/>
</dbReference>
<keyword evidence="1" id="KW-0175">Coiled coil</keyword>
<feature type="coiled-coil region" evidence="1">
    <location>
        <begin position="367"/>
        <end position="397"/>
    </location>
</feature>
<evidence type="ECO:0000313" key="4">
    <source>
        <dbReference type="Proteomes" id="UP000093482"/>
    </source>
</evidence>
<gene>
    <name evidence="3" type="ORF">A6K76_12010</name>
</gene>
<name>A0A1C0YT44_9BACL</name>
<comment type="caution">
    <text evidence="3">The sequence shown here is derived from an EMBL/GenBank/DDBJ whole genome shotgun (WGS) entry which is preliminary data.</text>
</comment>
<organism evidence="3 4">
    <name type="scientific">Caryophanon latum</name>
    <dbReference type="NCBI Taxonomy" id="33977"/>
    <lineage>
        <taxon>Bacteria</taxon>
        <taxon>Bacillati</taxon>
        <taxon>Bacillota</taxon>
        <taxon>Bacilli</taxon>
        <taxon>Bacillales</taxon>
        <taxon>Caryophanaceae</taxon>
        <taxon>Caryophanon</taxon>
    </lineage>
</organism>
<dbReference type="AlphaFoldDB" id="A0A1C0YT44"/>
<evidence type="ECO:0000313" key="3">
    <source>
        <dbReference type="EMBL" id="OCS90322.1"/>
    </source>
</evidence>
<dbReference type="InterPro" id="IPR045063">
    <property type="entry name" value="Dynamin_N"/>
</dbReference>
<dbReference type="EMBL" id="MATO01000038">
    <property type="protein sequence ID" value="OCS90322.1"/>
    <property type="molecule type" value="Genomic_DNA"/>
</dbReference>
<dbReference type="SUPFAM" id="SSF52540">
    <property type="entry name" value="P-loop containing nucleoside triphosphate hydrolases"/>
    <property type="match status" value="1"/>
</dbReference>
<proteinExistence type="predicted"/>
<dbReference type="OrthoDB" id="2724383at2"/>
<dbReference type="Proteomes" id="UP000093482">
    <property type="component" value="Unassembled WGS sequence"/>
</dbReference>
<keyword evidence="4" id="KW-1185">Reference proteome</keyword>
<evidence type="ECO:0000259" key="2">
    <source>
        <dbReference type="Pfam" id="PF00350"/>
    </source>
</evidence>
<feature type="domain" description="Dynamin N-terminal" evidence="2">
    <location>
        <begin position="54"/>
        <end position="199"/>
    </location>
</feature>
<dbReference type="Pfam" id="PF00350">
    <property type="entry name" value="Dynamin_N"/>
    <property type="match status" value="1"/>
</dbReference>
<protein>
    <recommendedName>
        <fullName evidence="2">Dynamin N-terminal domain-containing protein</fullName>
    </recommendedName>
</protein>
<sequence>MKLNELVSIHDEHFDTIVQSLEQIVQAMQSNTYVRTTTKSLQQLLSDIQRNPIVLVVGKEGVGKTSVINAYLRAPVLCSREQDRTKVHTLVQYGKEQHIEAAFMDGVDAIFELSKLELLTVADRFAANLLREQMEILSVSVDNPYVEPISFIDARAFDVTSTSNYYISEAIMQRLDDVFYVIRADQQVSDEEIAWLQLLNERFHIKPVCIVNFSDKPHENHENIAPYVRDMRYVNAKQLLQIADRAPNDAQFAPLDEAVAEVVQKSTLRSQKFARRLFRWLERFTLEIESLLEREPLKLAAEFAHTNVEEQQQIQKRNQAILEEYELEYESYSSLLEPIQTLFQFVRLIETRDYLLTPDTIVFTRLASDYQQVLREYRQKYSEYQELMKKLQQHTETRQKGGFLLIRKLFKEGTENVFDVSKAINQLNLQRSLLDLIYERIRTIETQLLESFPRIHRIIESFVQQRANSALQKIQHFKNSQQRDMRTFMFATRKLNEFDGVREAQQLVSMLIADLVLQDSFTDAQREMLQNWYQRIVAVEILQNNDTLQANVLEDLEIDKAYAPFQKLNLSIDMLRSDYPDVPTIMKLEDVKSES</sequence>
<dbReference type="InterPro" id="IPR027417">
    <property type="entry name" value="P-loop_NTPase"/>
</dbReference>